<evidence type="ECO:0000313" key="3">
    <source>
        <dbReference type="Proteomes" id="UP001359485"/>
    </source>
</evidence>
<evidence type="ECO:0000313" key="2">
    <source>
        <dbReference type="EMBL" id="KAK6618251.1"/>
    </source>
</evidence>
<reference evidence="2 3" key="1">
    <citation type="submission" date="2023-09" db="EMBL/GenBank/DDBJ databases">
        <title>Genomes of two closely related lineages of the louse Polyplax serrata with different host specificities.</title>
        <authorList>
            <person name="Martinu J."/>
            <person name="Tarabai H."/>
            <person name="Stefka J."/>
            <person name="Hypsa V."/>
        </authorList>
    </citation>
    <scope>NUCLEOTIDE SEQUENCE [LARGE SCALE GENOMIC DNA]</scope>
    <source>
        <strain evidence="2">98ZLc_SE</strain>
    </source>
</reference>
<comment type="caution">
    <text evidence="2">The sequence shown here is derived from an EMBL/GenBank/DDBJ whole genome shotgun (WGS) entry which is preliminary data.</text>
</comment>
<proteinExistence type="predicted"/>
<organism evidence="2 3">
    <name type="scientific">Polyplax serrata</name>
    <name type="common">Common mouse louse</name>
    <dbReference type="NCBI Taxonomy" id="468196"/>
    <lineage>
        <taxon>Eukaryota</taxon>
        <taxon>Metazoa</taxon>
        <taxon>Ecdysozoa</taxon>
        <taxon>Arthropoda</taxon>
        <taxon>Hexapoda</taxon>
        <taxon>Insecta</taxon>
        <taxon>Pterygota</taxon>
        <taxon>Neoptera</taxon>
        <taxon>Paraneoptera</taxon>
        <taxon>Psocodea</taxon>
        <taxon>Troctomorpha</taxon>
        <taxon>Phthiraptera</taxon>
        <taxon>Anoplura</taxon>
        <taxon>Polyplacidae</taxon>
        <taxon>Polyplax</taxon>
    </lineage>
</organism>
<keyword evidence="3" id="KW-1185">Reference proteome</keyword>
<sequence>MSLKRLKPTARAGAGAPPRGCQPLRARIGIEAFNPLPLHRYFVNSQKNDNQTEKVLERSLMEVGSLVAEMTLNLETALGIILFKMLEI</sequence>
<protein>
    <submittedName>
        <fullName evidence="2">Uncharacterized protein</fullName>
    </submittedName>
</protein>
<accession>A0ABR1AFH5</accession>
<dbReference type="EMBL" id="JAWJWF010000050">
    <property type="protein sequence ID" value="KAK6618251.1"/>
    <property type="molecule type" value="Genomic_DNA"/>
</dbReference>
<feature type="compositionally biased region" description="Low complexity" evidence="1">
    <location>
        <begin position="10"/>
        <end position="19"/>
    </location>
</feature>
<feature type="region of interest" description="Disordered" evidence="1">
    <location>
        <begin position="1"/>
        <end position="20"/>
    </location>
</feature>
<evidence type="ECO:0000256" key="1">
    <source>
        <dbReference type="SAM" id="MobiDB-lite"/>
    </source>
</evidence>
<gene>
    <name evidence="2" type="ORF">RUM44_002702</name>
</gene>
<name>A0ABR1AFH5_POLSC</name>
<dbReference type="Proteomes" id="UP001359485">
    <property type="component" value="Unassembled WGS sequence"/>
</dbReference>